<gene>
    <name evidence="2" type="ORF">ACFFN0_12960</name>
</gene>
<evidence type="ECO:0000313" key="2">
    <source>
        <dbReference type="EMBL" id="MFB9732953.1"/>
    </source>
</evidence>
<dbReference type="RefSeq" id="WP_075957115.1">
    <property type="nucleotide sequence ID" value="NZ_JBHMAX010000023.1"/>
</dbReference>
<evidence type="ECO:0000313" key="3">
    <source>
        <dbReference type="Proteomes" id="UP001589613"/>
    </source>
</evidence>
<dbReference type="InterPro" id="IPR019662">
    <property type="entry name" value="DUF2516"/>
</dbReference>
<keyword evidence="1" id="KW-0812">Transmembrane</keyword>
<name>A0ABV5V567_9MICO</name>
<keyword evidence="1" id="KW-1133">Transmembrane helix</keyword>
<reference evidence="2 3" key="1">
    <citation type="submission" date="2024-09" db="EMBL/GenBank/DDBJ databases">
        <authorList>
            <person name="Sun Q."/>
            <person name="Mori K."/>
        </authorList>
    </citation>
    <scope>NUCLEOTIDE SEQUENCE [LARGE SCALE GENOMIC DNA]</scope>
    <source>
        <strain evidence="2 3">JCM 12763</strain>
    </source>
</reference>
<keyword evidence="3" id="KW-1185">Reference proteome</keyword>
<accession>A0ABV5V567</accession>
<dbReference type="EMBL" id="JBHMAX010000023">
    <property type="protein sequence ID" value="MFB9732953.1"/>
    <property type="molecule type" value="Genomic_DNA"/>
</dbReference>
<dbReference type="Pfam" id="PF10724">
    <property type="entry name" value="DUF2516"/>
    <property type="match status" value="1"/>
</dbReference>
<dbReference type="Proteomes" id="UP001589613">
    <property type="component" value="Unassembled WGS sequence"/>
</dbReference>
<comment type="caution">
    <text evidence="2">The sequence shown here is derived from an EMBL/GenBank/DDBJ whole genome shotgun (WGS) entry which is preliminary data.</text>
</comment>
<sequence>MPAIYTAQDLLMTVIGVGVLAMMVWALVDAARTRPDAFVAAGKRTKTFWLLVTGGATAVGFIFMFSPFNIFNLVAIVAAGVYHADVRPALRSVQQRGGGSGSHMGPYGPW</sequence>
<protein>
    <submittedName>
        <fullName evidence="2">DUF2516 family protein</fullName>
    </submittedName>
</protein>
<evidence type="ECO:0000256" key="1">
    <source>
        <dbReference type="SAM" id="Phobius"/>
    </source>
</evidence>
<keyword evidence="1" id="KW-0472">Membrane</keyword>
<proteinExistence type="predicted"/>
<feature type="transmembrane region" description="Helical" evidence="1">
    <location>
        <begin position="6"/>
        <end position="28"/>
    </location>
</feature>
<organism evidence="2 3">
    <name type="scientific">Ornithinimicrobium kibberense</name>
    <dbReference type="NCBI Taxonomy" id="282060"/>
    <lineage>
        <taxon>Bacteria</taxon>
        <taxon>Bacillati</taxon>
        <taxon>Actinomycetota</taxon>
        <taxon>Actinomycetes</taxon>
        <taxon>Micrococcales</taxon>
        <taxon>Ornithinimicrobiaceae</taxon>
        <taxon>Ornithinimicrobium</taxon>
    </lineage>
</organism>
<feature type="transmembrane region" description="Helical" evidence="1">
    <location>
        <begin position="48"/>
        <end position="64"/>
    </location>
</feature>